<reference evidence="1 2" key="1">
    <citation type="submission" date="2020-08" db="EMBL/GenBank/DDBJ databases">
        <title>The Agave Microbiome: Exploring the role of microbial communities in plant adaptations to desert environments.</title>
        <authorList>
            <person name="Partida-Martinez L.P."/>
        </authorList>
    </citation>
    <scope>NUCLEOTIDE SEQUENCE [LARGE SCALE GENOMIC DNA]</scope>
    <source>
        <strain evidence="1 2">AS2.3</strain>
    </source>
</reference>
<dbReference type="AlphaFoldDB" id="A0A7Y9K210"/>
<name>A0A7Y9K210_9SPHN</name>
<proteinExistence type="predicted"/>
<accession>A0A7Y9K210</accession>
<comment type="caution">
    <text evidence="1">The sequence shown here is derived from an EMBL/GenBank/DDBJ whole genome shotgun (WGS) entry which is preliminary data.</text>
</comment>
<evidence type="ECO:0000313" key="2">
    <source>
        <dbReference type="Proteomes" id="UP000517753"/>
    </source>
</evidence>
<dbReference type="RefSeq" id="WP_179507462.1">
    <property type="nucleotide sequence ID" value="NZ_JACCBY010000001.1"/>
</dbReference>
<protein>
    <submittedName>
        <fullName evidence="1">Uncharacterized protein</fullName>
    </submittedName>
</protein>
<organism evidence="1 2">
    <name type="scientific">Sphingomonas melonis</name>
    <dbReference type="NCBI Taxonomy" id="152682"/>
    <lineage>
        <taxon>Bacteria</taxon>
        <taxon>Pseudomonadati</taxon>
        <taxon>Pseudomonadota</taxon>
        <taxon>Alphaproteobacteria</taxon>
        <taxon>Sphingomonadales</taxon>
        <taxon>Sphingomonadaceae</taxon>
        <taxon>Sphingomonas</taxon>
    </lineage>
</organism>
<sequence>MSIKSFFKKLFRSPAAQEVVEIMLTETLEAVALLMTLPIAKTVRDNILTISNDSLSGQQKLDVVLGRTIPALIALMKGKGLETAAGDIEDIARGLVQAIYNDVASARAGTVARKILTLFGVR</sequence>
<gene>
    <name evidence="1" type="ORF">HD841_000694</name>
</gene>
<dbReference type="Proteomes" id="UP000517753">
    <property type="component" value="Unassembled WGS sequence"/>
</dbReference>
<evidence type="ECO:0000313" key="1">
    <source>
        <dbReference type="EMBL" id="NYD88925.1"/>
    </source>
</evidence>
<dbReference type="EMBL" id="JACCBY010000001">
    <property type="protein sequence ID" value="NYD88925.1"/>
    <property type="molecule type" value="Genomic_DNA"/>
</dbReference>
<keyword evidence="2" id="KW-1185">Reference proteome</keyword>